<evidence type="ECO:0000313" key="15">
    <source>
        <dbReference type="Proteomes" id="UP000786811"/>
    </source>
</evidence>
<dbReference type="InterPro" id="IPR057589">
    <property type="entry name" value="GT_PLOD"/>
</dbReference>
<comment type="cofactor">
    <cofactor evidence="1">
        <name>L-ascorbate</name>
        <dbReference type="ChEBI" id="CHEBI:38290"/>
    </cofactor>
</comment>
<evidence type="ECO:0000256" key="7">
    <source>
        <dbReference type="ARBA" id="ARBA00022896"/>
    </source>
</evidence>
<evidence type="ECO:0000256" key="12">
    <source>
        <dbReference type="ARBA" id="ARBA00047930"/>
    </source>
</evidence>
<comment type="catalytic activity">
    <reaction evidence="12">
        <text>L-lysyl-[collagen] + 2-oxoglutarate + O2 = (5R)-5-hydroxy-L-lysyl-[collagen] + succinate + CO2</text>
        <dbReference type="Rhea" id="RHEA:16569"/>
        <dbReference type="Rhea" id="RHEA-COMP:12751"/>
        <dbReference type="Rhea" id="RHEA-COMP:12752"/>
        <dbReference type="ChEBI" id="CHEBI:15379"/>
        <dbReference type="ChEBI" id="CHEBI:16526"/>
        <dbReference type="ChEBI" id="CHEBI:16810"/>
        <dbReference type="ChEBI" id="CHEBI:29969"/>
        <dbReference type="ChEBI" id="CHEBI:30031"/>
        <dbReference type="ChEBI" id="CHEBI:133442"/>
        <dbReference type="EC" id="1.14.11.4"/>
    </reaction>
</comment>
<reference evidence="14" key="1">
    <citation type="submission" date="2021-04" db="EMBL/GenBank/DDBJ databases">
        <authorList>
            <person name="Chebbi M.A.C M."/>
        </authorList>
    </citation>
    <scope>NUCLEOTIDE SEQUENCE</scope>
</reference>
<dbReference type="GO" id="GO:0005783">
    <property type="term" value="C:endoplasmic reticulum"/>
    <property type="evidence" value="ECO:0007669"/>
    <property type="project" value="UniProtKB-SubCell"/>
</dbReference>
<evidence type="ECO:0000256" key="6">
    <source>
        <dbReference type="ARBA" id="ARBA00022824"/>
    </source>
</evidence>
<gene>
    <name evidence="14" type="ORF">HICCMSTLAB_LOCUS11999</name>
</gene>
<dbReference type="GO" id="GO:0031418">
    <property type="term" value="F:L-ascorbic acid binding"/>
    <property type="evidence" value="ECO:0007669"/>
    <property type="project" value="UniProtKB-KW"/>
</dbReference>
<keyword evidence="10" id="KW-0408">Iron</keyword>
<sequence length="610" mass="71507">MDQSYNIELRFKEDEAYLQNTLYNTVPMIIHGNGPAKLVLNSLGNYLAKAWNPEEGCLNCWDNTIELSEEEQHTYPPILIAIFIDKATPFLEEFLNKIYRQTYPKSKLHLFVYNNEVNHEKLVQNWIDKFSGQYKSKKVISPSDQIDPATARDLSLNYCLLKECSGHFFIESVAHLDNEHTLKLLVEQQRSIVAPLLLRPGQSWSNFWGAVADNGYYARSSDYMEIIENKRRFLYLHLISPSRKHEWMQPDGTAKPQCQSVINLNWIIIHNQLLVGGLWNVPYIANCYLMNVTIISHAETRPVFVANELDPDMSFAITNRQKGIFMYVNNRLEFGHLVNPETYNIQYTNPDLYELFNNKIDWENRYLHVNYSNNFDEDNKPAQPCTDVYRFPIVSPRFTREFIEIMEAFGQWSDGSNQDNRLQGGYENVPTRDIHMNQVNYERQWLHFLKEYVRPLQELVFLGYFHDDDRLDSGYEPVPTRDIHMTQVGLHETWLEFLRIYVSPLQEMVFLGYYDYPPKSLMNFVVRYKPDEQPSLRPHHDSSTYTINIALNKAGVDYEGGGCRFIRYNCSVTDTKPGWMLMHPGRLTHYHEGLLVTKGTRYIMISFVDP</sequence>
<evidence type="ECO:0000256" key="11">
    <source>
        <dbReference type="ARBA" id="ARBA00023180"/>
    </source>
</evidence>
<dbReference type="EMBL" id="CAJNRD030001123">
    <property type="protein sequence ID" value="CAG5104432.1"/>
    <property type="molecule type" value="Genomic_DNA"/>
</dbReference>
<dbReference type="InterPro" id="IPR006620">
    <property type="entry name" value="Pro_4_hyd_alph"/>
</dbReference>
<dbReference type="Proteomes" id="UP000786811">
    <property type="component" value="Unassembled WGS sequence"/>
</dbReference>
<dbReference type="EC" id="1.14.11.4" evidence="3"/>
<dbReference type="InterPro" id="IPR044861">
    <property type="entry name" value="IPNS-like_FE2OG_OXY"/>
</dbReference>
<proteinExistence type="predicted"/>
<dbReference type="Gene3D" id="2.60.120.620">
    <property type="entry name" value="q2cbj1_9rhob like domain"/>
    <property type="match status" value="1"/>
</dbReference>
<dbReference type="AlphaFoldDB" id="A0A8J2HMZ8"/>
<accession>A0A8J2HMZ8</accession>
<evidence type="ECO:0000256" key="1">
    <source>
        <dbReference type="ARBA" id="ARBA00001961"/>
    </source>
</evidence>
<dbReference type="SUPFAM" id="SSF53448">
    <property type="entry name" value="Nucleotide-diphospho-sugar transferases"/>
    <property type="match status" value="1"/>
</dbReference>
<feature type="domain" description="Fe2OG dioxygenase" evidence="13">
    <location>
        <begin position="517"/>
        <end position="610"/>
    </location>
</feature>
<keyword evidence="5" id="KW-0732">Signal</keyword>
<comment type="caution">
    <text evidence="14">The sequence shown here is derived from an EMBL/GenBank/DDBJ whole genome shotgun (WGS) entry which is preliminary data.</text>
</comment>
<keyword evidence="8" id="KW-0223">Dioxygenase</keyword>
<keyword evidence="11" id="KW-0325">Glycoprotein</keyword>
<protein>
    <recommendedName>
        <fullName evidence="3">procollagen-lysine 5-dioxygenase</fullName>
        <ecNumber evidence="3">1.14.11.4</ecNumber>
    </recommendedName>
</protein>
<dbReference type="Pfam" id="PF03171">
    <property type="entry name" value="2OG-FeII_Oxy"/>
    <property type="match status" value="1"/>
</dbReference>
<evidence type="ECO:0000256" key="8">
    <source>
        <dbReference type="ARBA" id="ARBA00022964"/>
    </source>
</evidence>
<organism evidence="14 15">
    <name type="scientific">Cotesia congregata</name>
    <name type="common">Parasitoid wasp</name>
    <name type="synonym">Apanteles congregatus</name>
    <dbReference type="NCBI Taxonomy" id="51543"/>
    <lineage>
        <taxon>Eukaryota</taxon>
        <taxon>Metazoa</taxon>
        <taxon>Ecdysozoa</taxon>
        <taxon>Arthropoda</taxon>
        <taxon>Hexapoda</taxon>
        <taxon>Insecta</taxon>
        <taxon>Pterygota</taxon>
        <taxon>Neoptera</taxon>
        <taxon>Endopterygota</taxon>
        <taxon>Hymenoptera</taxon>
        <taxon>Apocrita</taxon>
        <taxon>Ichneumonoidea</taxon>
        <taxon>Braconidae</taxon>
        <taxon>Microgastrinae</taxon>
        <taxon>Cotesia</taxon>
    </lineage>
</organism>
<evidence type="ECO:0000313" key="14">
    <source>
        <dbReference type="EMBL" id="CAG5104432.1"/>
    </source>
</evidence>
<dbReference type="GO" id="GO:0005506">
    <property type="term" value="F:iron ion binding"/>
    <property type="evidence" value="ECO:0007669"/>
    <property type="project" value="InterPro"/>
</dbReference>
<comment type="subcellular location">
    <subcellularLocation>
        <location evidence="2">Endoplasmic reticulum</location>
    </subcellularLocation>
</comment>
<evidence type="ECO:0000256" key="2">
    <source>
        <dbReference type="ARBA" id="ARBA00004240"/>
    </source>
</evidence>
<keyword evidence="4" id="KW-0479">Metal-binding</keyword>
<dbReference type="InterPro" id="IPR029044">
    <property type="entry name" value="Nucleotide-diphossugar_trans"/>
</dbReference>
<evidence type="ECO:0000256" key="5">
    <source>
        <dbReference type="ARBA" id="ARBA00022729"/>
    </source>
</evidence>
<evidence type="ECO:0000256" key="10">
    <source>
        <dbReference type="ARBA" id="ARBA00023004"/>
    </source>
</evidence>
<keyword evidence="6" id="KW-0256">Endoplasmic reticulum</keyword>
<dbReference type="Pfam" id="PF25342">
    <property type="entry name" value="GT_PLOD"/>
    <property type="match status" value="1"/>
</dbReference>
<keyword evidence="15" id="KW-1185">Reference proteome</keyword>
<dbReference type="GO" id="GO:0008475">
    <property type="term" value="F:procollagen-lysine 5-dioxygenase activity"/>
    <property type="evidence" value="ECO:0007669"/>
    <property type="project" value="UniProtKB-EC"/>
</dbReference>
<dbReference type="PANTHER" id="PTHR10730:SF45">
    <property type="entry name" value="PROCOLLAGEN-LYSINE,2-OXOGLUTARATE 5-DIOXYGENASE"/>
    <property type="match status" value="1"/>
</dbReference>
<dbReference type="PROSITE" id="PS51471">
    <property type="entry name" value="FE2OG_OXY"/>
    <property type="match status" value="1"/>
</dbReference>
<dbReference type="OrthoDB" id="69177at2759"/>
<evidence type="ECO:0000256" key="9">
    <source>
        <dbReference type="ARBA" id="ARBA00023002"/>
    </source>
</evidence>
<keyword evidence="9" id="KW-0560">Oxidoreductase</keyword>
<evidence type="ECO:0000256" key="4">
    <source>
        <dbReference type="ARBA" id="ARBA00022723"/>
    </source>
</evidence>
<dbReference type="InterPro" id="IPR005123">
    <property type="entry name" value="Oxoglu/Fe-dep_dioxygenase_dom"/>
</dbReference>
<dbReference type="SMART" id="SM00702">
    <property type="entry name" value="P4Hc"/>
    <property type="match status" value="1"/>
</dbReference>
<keyword evidence="7" id="KW-0847">Vitamin C</keyword>
<evidence type="ECO:0000259" key="13">
    <source>
        <dbReference type="PROSITE" id="PS51471"/>
    </source>
</evidence>
<dbReference type="InterPro" id="IPR050757">
    <property type="entry name" value="Collagen_mod_GT25"/>
</dbReference>
<name>A0A8J2HMZ8_COTCN</name>
<dbReference type="PANTHER" id="PTHR10730">
    <property type="entry name" value="PROCOLLAGEN-LYSINE,2-OXOGLUTARATE 5-DIOXYGENASE/GLYCOSYLTRANSFERASE 25 FAMILY MEMBER"/>
    <property type="match status" value="1"/>
</dbReference>
<evidence type="ECO:0000256" key="3">
    <source>
        <dbReference type="ARBA" id="ARBA00012264"/>
    </source>
</evidence>